<dbReference type="PANTHER" id="PTHR33744:SF17">
    <property type="entry name" value="CONSERVED PROTEIN"/>
    <property type="match status" value="1"/>
</dbReference>
<dbReference type="InterPro" id="IPR041522">
    <property type="entry name" value="CdaR_GGDEF"/>
</dbReference>
<dbReference type="AlphaFoldDB" id="A0A1H1VIM8"/>
<dbReference type="PANTHER" id="PTHR33744">
    <property type="entry name" value="CARBOHYDRATE DIACID REGULATOR"/>
    <property type="match status" value="1"/>
</dbReference>
<accession>A0A1H1VIM8</accession>
<protein>
    <submittedName>
        <fullName evidence="4">PucR C-terminal helix-turn-helix domain-containing protein</fullName>
    </submittedName>
</protein>
<dbReference type="InterPro" id="IPR009057">
    <property type="entry name" value="Homeodomain-like_sf"/>
</dbReference>
<dbReference type="InterPro" id="IPR025736">
    <property type="entry name" value="PucR_C-HTH_dom"/>
</dbReference>
<dbReference type="STRING" id="546871.SAMN04488543_2492"/>
<evidence type="ECO:0000313" key="4">
    <source>
        <dbReference type="EMBL" id="SDS84231.1"/>
    </source>
</evidence>
<dbReference type="RefSeq" id="WP_197677013.1">
    <property type="nucleotide sequence ID" value="NZ_LT629749.1"/>
</dbReference>
<evidence type="ECO:0000259" key="2">
    <source>
        <dbReference type="Pfam" id="PF13556"/>
    </source>
</evidence>
<evidence type="ECO:0000256" key="1">
    <source>
        <dbReference type="ARBA" id="ARBA00006754"/>
    </source>
</evidence>
<organism evidence="4 5">
    <name type="scientific">Friedmanniella luteola</name>
    <dbReference type="NCBI Taxonomy" id="546871"/>
    <lineage>
        <taxon>Bacteria</taxon>
        <taxon>Bacillati</taxon>
        <taxon>Actinomycetota</taxon>
        <taxon>Actinomycetes</taxon>
        <taxon>Propionibacteriales</taxon>
        <taxon>Nocardioidaceae</taxon>
        <taxon>Friedmanniella</taxon>
    </lineage>
</organism>
<dbReference type="InterPro" id="IPR042070">
    <property type="entry name" value="PucR_C-HTH_sf"/>
</dbReference>
<dbReference type="InterPro" id="IPR051448">
    <property type="entry name" value="CdaR-like_regulators"/>
</dbReference>
<reference evidence="4 5" key="1">
    <citation type="submission" date="2016-10" db="EMBL/GenBank/DDBJ databases">
        <authorList>
            <person name="de Groot N.N."/>
        </authorList>
    </citation>
    <scope>NUCLEOTIDE SEQUENCE [LARGE SCALE GENOMIC DNA]</scope>
    <source>
        <strain evidence="4 5">DSM 21741</strain>
    </source>
</reference>
<dbReference type="Proteomes" id="UP000199092">
    <property type="component" value="Chromosome I"/>
</dbReference>
<evidence type="ECO:0000259" key="3">
    <source>
        <dbReference type="Pfam" id="PF17853"/>
    </source>
</evidence>
<name>A0A1H1VIM8_9ACTN</name>
<dbReference type="EMBL" id="LT629749">
    <property type="protein sequence ID" value="SDS84231.1"/>
    <property type="molecule type" value="Genomic_DNA"/>
</dbReference>
<keyword evidence="5" id="KW-1185">Reference proteome</keyword>
<feature type="domain" description="PucR C-terminal helix-turn-helix" evidence="2">
    <location>
        <begin position="323"/>
        <end position="380"/>
    </location>
</feature>
<dbReference type="Pfam" id="PF17853">
    <property type="entry name" value="GGDEF_2"/>
    <property type="match status" value="1"/>
</dbReference>
<comment type="similarity">
    <text evidence="1">Belongs to the CdaR family.</text>
</comment>
<dbReference type="SUPFAM" id="SSF46689">
    <property type="entry name" value="Homeodomain-like"/>
    <property type="match status" value="1"/>
</dbReference>
<dbReference type="Gene3D" id="1.10.10.2840">
    <property type="entry name" value="PucR C-terminal helix-turn-helix domain"/>
    <property type="match status" value="1"/>
</dbReference>
<feature type="domain" description="CdaR GGDEF-like" evidence="3">
    <location>
        <begin position="172"/>
        <end position="273"/>
    </location>
</feature>
<gene>
    <name evidence="4" type="ORF">SAMN04488543_2492</name>
</gene>
<dbReference type="Pfam" id="PF13556">
    <property type="entry name" value="HTH_30"/>
    <property type="match status" value="1"/>
</dbReference>
<evidence type="ECO:0000313" key="5">
    <source>
        <dbReference type="Proteomes" id="UP000199092"/>
    </source>
</evidence>
<proteinExistence type="inferred from homology"/>
<sequence length="388" mass="41949">MRPELQDIVDETSRLLRADVTLEDRDFNLVGYGTQRSEVDAVRRSSILLRTSTRPIRDWFEQFGIATSPDPLRTPADPAQGVRSRLCLPCRWRGVTYGYLWALDEATALDDPAVRRAAALAEHAASYLAAASRQQDDTAYAVADLVSPDLEKALLAAERTADAGVLERGTPVVAVVVGAFGGPTPAPLAPNLWSLPRAVLTGRGATSTTLVVPVRDAEGAGLAEEAAVRALELYAAELPSDWPGQLVAGLGSPRPDAAELRGSWLEARLAARVGAAVPALGPVARWSELGLYRLLAALPRDELAPLVLDPPVRRLLEHGDPELVRTVLTYLDRAGNVQEAAEALHVHRQTLYYRLTKVETLTGLRFGDGQDRTWLHLALLLQPLLDAG</sequence>